<accession>A0A1B7NVF8</accession>
<evidence type="ECO:0000313" key="3">
    <source>
        <dbReference type="Proteomes" id="UP000091918"/>
    </source>
</evidence>
<proteinExistence type="predicted"/>
<organism evidence="2 3">
    <name type="scientific">Emergomyces africanus</name>
    <dbReference type="NCBI Taxonomy" id="1955775"/>
    <lineage>
        <taxon>Eukaryota</taxon>
        <taxon>Fungi</taxon>
        <taxon>Dikarya</taxon>
        <taxon>Ascomycota</taxon>
        <taxon>Pezizomycotina</taxon>
        <taxon>Eurotiomycetes</taxon>
        <taxon>Eurotiomycetidae</taxon>
        <taxon>Onygenales</taxon>
        <taxon>Ajellomycetaceae</taxon>
        <taxon>Emergomyces</taxon>
    </lineage>
</organism>
<dbReference type="Proteomes" id="UP000091918">
    <property type="component" value="Unassembled WGS sequence"/>
</dbReference>
<feature type="region of interest" description="Disordered" evidence="1">
    <location>
        <begin position="37"/>
        <end position="71"/>
    </location>
</feature>
<comment type="caution">
    <text evidence="2">The sequence shown here is derived from an EMBL/GenBank/DDBJ whole genome shotgun (WGS) entry which is preliminary data.</text>
</comment>
<dbReference type="OrthoDB" id="4184408at2759"/>
<protein>
    <submittedName>
        <fullName evidence="2">Uncharacterized protein</fullName>
    </submittedName>
</protein>
<name>A0A1B7NVF8_9EURO</name>
<keyword evidence="3" id="KW-1185">Reference proteome</keyword>
<dbReference type="EMBL" id="LGUA01000624">
    <property type="protein sequence ID" value="OAX80760.1"/>
    <property type="molecule type" value="Genomic_DNA"/>
</dbReference>
<evidence type="ECO:0000313" key="2">
    <source>
        <dbReference type="EMBL" id="OAX80760.1"/>
    </source>
</evidence>
<gene>
    <name evidence="2" type="ORF">ACJ72_04901</name>
</gene>
<evidence type="ECO:0000256" key="1">
    <source>
        <dbReference type="SAM" id="MobiDB-lite"/>
    </source>
</evidence>
<dbReference type="AlphaFoldDB" id="A0A1B7NVF8"/>
<reference evidence="2 3" key="1">
    <citation type="submission" date="2015-07" db="EMBL/GenBank/DDBJ databases">
        <title>Emmonsia species relationships and genome sequence.</title>
        <authorList>
            <person name="Cuomo C.A."/>
            <person name="Schwartz I.S."/>
            <person name="Kenyon C."/>
            <person name="de Hoog G.S."/>
            <person name="Govender N.P."/>
            <person name="Botha A."/>
            <person name="Moreno L."/>
            <person name="de Vries M."/>
            <person name="Munoz J.F."/>
            <person name="Stielow J.B."/>
        </authorList>
    </citation>
    <scope>NUCLEOTIDE SEQUENCE [LARGE SCALE GENOMIC DNA]</scope>
    <source>
        <strain evidence="2 3">CBS 136260</strain>
    </source>
</reference>
<sequence length="416" mass="47066">MDTVRLYEEEILATYPWLSVPNCGEWQWEGDARWQEADERTQEETEVSWADWRGTDYPRGKTQLQAPPTSPWDFQWEQDAGRPGLEVSSHRMSGSLELSNCMGSIDESQTDEEGFTAWDSSETGRETACSSVMAGDDYLCNSDGLIDETPGTGGATTVFTPGSKQGWDDALQPLEGLEMLSLSEDVEMEGCEPEGILMDEPTNWKWLETPAQRPFNQFPPQSPLKILPQDHSNWLSPGTPIPPPRTKEQEVEGIQFLLEISSDRPQLWENLVGMYFGEGRHPRAHLGYGKEAQEALRGEFWEWNWALQVIRETCPAIAPPSYSILSEQEGEYLQSIAASILDGNEDLFLAAIIKWQLERMAHDKSALENIMFRAGWCFNATSTPEWHLMAEIKNLPEGPHRAQLLQKAIQELPRFA</sequence>